<evidence type="ECO:0000256" key="3">
    <source>
        <dbReference type="ARBA" id="ARBA00022485"/>
    </source>
</evidence>
<dbReference type="OrthoDB" id="5290748at2"/>
<keyword evidence="12" id="KW-1185">Reference proteome</keyword>
<dbReference type="NCBIfam" id="TIGR00758">
    <property type="entry name" value="UDG_fam4"/>
    <property type="match status" value="1"/>
</dbReference>
<dbReference type="InterPro" id="IPR051536">
    <property type="entry name" value="UDG_Type-4/5"/>
</dbReference>
<dbReference type="GO" id="GO:0097506">
    <property type="term" value="F:deaminated base DNA N-glycosylase activity"/>
    <property type="evidence" value="ECO:0007669"/>
    <property type="project" value="UniProtKB-ARBA"/>
</dbReference>
<dbReference type="AlphaFoldDB" id="A0A4Q7NT67"/>
<dbReference type="InterPro" id="IPR005273">
    <property type="entry name" value="Ura-DNA_glyco_family4"/>
</dbReference>
<feature type="domain" description="Uracil-DNA glycosylase-like" evidence="10">
    <location>
        <begin position="40"/>
        <end position="189"/>
    </location>
</feature>
<dbReference type="Proteomes" id="UP000293638">
    <property type="component" value="Unassembled WGS sequence"/>
</dbReference>
<evidence type="ECO:0000256" key="8">
    <source>
        <dbReference type="ARBA" id="ARBA00023014"/>
    </source>
</evidence>
<dbReference type="PANTHER" id="PTHR33693:SF9">
    <property type="entry name" value="TYPE-4 URACIL-DNA GLYCOSYLASE"/>
    <property type="match status" value="1"/>
</dbReference>
<evidence type="ECO:0000256" key="4">
    <source>
        <dbReference type="ARBA" id="ARBA00022723"/>
    </source>
</evidence>
<keyword evidence="4" id="KW-0479">Metal-binding</keyword>
<evidence type="ECO:0000256" key="6">
    <source>
        <dbReference type="ARBA" id="ARBA00022801"/>
    </source>
</evidence>
<protein>
    <recommendedName>
        <fullName evidence="2">Type-4 uracil-DNA glycosylase</fullName>
    </recommendedName>
</protein>
<evidence type="ECO:0000256" key="2">
    <source>
        <dbReference type="ARBA" id="ARBA00019403"/>
    </source>
</evidence>
<dbReference type="InterPro" id="IPR005122">
    <property type="entry name" value="Uracil-DNA_glycosylase-like"/>
</dbReference>
<keyword evidence="8" id="KW-0411">Iron-sulfur</keyword>
<keyword evidence="6" id="KW-0378">Hydrolase</keyword>
<evidence type="ECO:0000256" key="1">
    <source>
        <dbReference type="ARBA" id="ARBA00006521"/>
    </source>
</evidence>
<keyword evidence="7" id="KW-0408">Iron</keyword>
<evidence type="ECO:0000256" key="5">
    <source>
        <dbReference type="ARBA" id="ARBA00022763"/>
    </source>
</evidence>
<dbReference type="RefSeq" id="WP_130492821.1">
    <property type="nucleotide sequence ID" value="NZ_SGXD01000002.1"/>
</dbReference>
<keyword evidence="9" id="KW-0234">DNA repair</keyword>
<dbReference type="EMBL" id="SGXD01000002">
    <property type="protein sequence ID" value="RZS90353.1"/>
    <property type="molecule type" value="Genomic_DNA"/>
</dbReference>
<dbReference type="GO" id="GO:0006281">
    <property type="term" value="P:DNA repair"/>
    <property type="evidence" value="ECO:0007669"/>
    <property type="project" value="UniProtKB-KW"/>
</dbReference>
<dbReference type="GO" id="GO:0051539">
    <property type="term" value="F:4 iron, 4 sulfur cluster binding"/>
    <property type="evidence" value="ECO:0007669"/>
    <property type="project" value="UniProtKB-KW"/>
</dbReference>
<dbReference type="SMART" id="SM00986">
    <property type="entry name" value="UDG"/>
    <property type="match status" value="1"/>
</dbReference>
<sequence>MTALPLEVAPRQQSWDELADAARGCVACSELAATRTHVVPGEAPRAARLLLVGEAPGAQEDETGRPFVGKAGQLLDGLLTEAGLDRGSVAVANVLKCRPPRNRKPRRPEVAACRPWLARQIELVDPLLVVTLGGTAAEWVVGPGARIATLRETDVVLDGRRVLCTYHPSAAIRFGPAGAPLAALRADLQRAAVLLEELA</sequence>
<dbReference type="Gene3D" id="3.40.470.10">
    <property type="entry name" value="Uracil-DNA glycosylase-like domain"/>
    <property type="match status" value="1"/>
</dbReference>
<dbReference type="Pfam" id="PF03167">
    <property type="entry name" value="UDG"/>
    <property type="match status" value="1"/>
</dbReference>
<dbReference type="SMART" id="SM00987">
    <property type="entry name" value="UreE_C"/>
    <property type="match status" value="1"/>
</dbReference>
<gene>
    <name evidence="11" type="ORF">EV189_2138</name>
</gene>
<dbReference type="CDD" id="cd10030">
    <property type="entry name" value="UDG-F4_TTUDGA_SPO1dp_like"/>
    <property type="match status" value="1"/>
</dbReference>
<dbReference type="PANTHER" id="PTHR33693">
    <property type="entry name" value="TYPE-5 URACIL-DNA GLYCOSYLASE"/>
    <property type="match status" value="1"/>
</dbReference>
<comment type="caution">
    <text evidence="11">The sequence shown here is derived from an EMBL/GenBank/DDBJ whole genome shotgun (WGS) entry which is preliminary data.</text>
</comment>
<evidence type="ECO:0000313" key="11">
    <source>
        <dbReference type="EMBL" id="RZS90353.1"/>
    </source>
</evidence>
<comment type="similarity">
    <text evidence="1">Belongs to the uracil-DNA glycosylase (UDG) superfamily. Type 4 (UDGa) family.</text>
</comment>
<dbReference type="SUPFAM" id="SSF52141">
    <property type="entry name" value="Uracil-DNA glycosylase-like"/>
    <property type="match status" value="1"/>
</dbReference>
<name>A0A4Q7NT67_9ACTN</name>
<keyword evidence="5" id="KW-0227">DNA damage</keyword>
<evidence type="ECO:0000259" key="10">
    <source>
        <dbReference type="SMART" id="SM00986"/>
    </source>
</evidence>
<keyword evidence="3" id="KW-0004">4Fe-4S</keyword>
<evidence type="ECO:0000256" key="9">
    <source>
        <dbReference type="ARBA" id="ARBA00023204"/>
    </source>
</evidence>
<evidence type="ECO:0000256" key="7">
    <source>
        <dbReference type="ARBA" id="ARBA00023004"/>
    </source>
</evidence>
<evidence type="ECO:0000313" key="12">
    <source>
        <dbReference type="Proteomes" id="UP000293638"/>
    </source>
</evidence>
<proteinExistence type="inferred from homology"/>
<accession>A0A4Q7NT67</accession>
<dbReference type="InterPro" id="IPR036895">
    <property type="entry name" value="Uracil-DNA_glycosylase-like_sf"/>
</dbReference>
<dbReference type="GO" id="GO:0046872">
    <property type="term" value="F:metal ion binding"/>
    <property type="evidence" value="ECO:0007669"/>
    <property type="project" value="UniProtKB-KW"/>
</dbReference>
<reference evidence="11 12" key="1">
    <citation type="submission" date="2019-02" db="EMBL/GenBank/DDBJ databases">
        <title>Genomic Encyclopedia of Type Strains, Phase IV (KMG-IV): sequencing the most valuable type-strain genomes for metagenomic binning, comparative biology and taxonomic classification.</title>
        <authorList>
            <person name="Goeker M."/>
        </authorList>
    </citation>
    <scope>NUCLEOTIDE SEQUENCE [LARGE SCALE GENOMIC DNA]</scope>
    <source>
        <strain evidence="11 12">DSM 45622</strain>
    </source>
</reference>
<organism evidence="11 12">
    <name type="scientific">Motilibacter rhizosphaerae</name>
    <dbReference type="NCBI Taxonomy" id="598652"/>
    <lineage>
        <taxon>Bacteria</taxon>
        <taxon>Bacillati</taxon>
        <taxon>Actinomycetota</taxon>
        <taxon>Actinomycetes</taxon>
        <taxon>Motilibacterales</taxon>
        <taxon>Motilibacteraceae</taxon>
        <taxon>Motilibacter</taxon>
    </lineage>
</organism>